<feature type="transmembrane region" description="Helical" evidence="14">
    <location>
        <begin position="225"/>
        <end position="244"/>
    </location>
</feature>
<dbReference type="InterPro" id="IPR013121">
    <property type="entry name" value="Fe_red_NAD-bd_6"/>
</dbReference>
<evidence type="ECO:0000256" key="10">
    <source>
        <dbReference type="ARBA" id="ARBA00023065"/>
    </source>
</evidence>
<evidence type="ECO:0000256" key="9">
    <source>
        <dbReference type="ARBA" id="ARBA00023002"/>
    </source>
</evidence>
<name>A0A0E9NND8_SAICN</name>
<dbReference type="PANTHER" id="PTHR32361">
    <property type="entry name" value="FERRIC/CUPRIC REDUCTASE TRANSMEMBRANE COMPONENT"/>
    <property type="match status" value="1"/>
</dbReference>
<evidence type="ECO:0000256" key="5">
    <source>
        <dbReference type="ARBA" id="ARBA00022475"/>
    </source>
</evidence>
<dbReference type="InterPro" id="IPR013112">
    <property type="entry name" value="FAD-bd_8"/>
</dbReference>
<dbReference type="EC" id="1.16.1.9" evidence="3"/>
<keyword evidence="17" id="KW-1185">Reference proteome</keyword>
<keyword evidence="4" id="KW-0813">Transport</keyword>
<dbReference type="SFLD" id="SFLDG01168">
    <property type="entry name" value="Ferric_reductase_subgroup_(FRE"/>
    <property type="match status" value="1"/>
</dbReference>
<sequence length="638" mass="71606">MTTESAAGLLLEAEASLKAAGARTTLYCTTIYWSIIGGFFLLRTIYHQLHSLMLYCRLLRSRRTPKPRIVSQPWRITAFFRKHIIIPALFGNAHIRPVTIFAISFGTLPTRLESIFIFAYVAMNVILCCVGITTVPDNVVLKGTVGQVAKYVGARTGVFAFANLPLLFGLAGRNNVLIWLTGWEYNTFNMLHRWVGRVVALQTFAHVVAYGVFTTSDADIYSVSLFRNPWAMGATIGLVVMMLGSISHVRKMAYEVFLVIHLIMVALFMVGSYVHVLKANTAQLGYIQAGLGIWGFDRIVRLLRMFVTNIPWTWLFAIFPSSRKMKRCSEVYLEVVPSDAVRCTVRVPTGWNFMPGQYVFMSIPQLGWSESHPFTVMEYVEEEEEEQVERVRQDSASSIASDATLVGDCDSAQMYDVDLKNRDVEKAIEVSSVTELDRPGVGSTFTLLIRPQTGFTKRLFDHVTRSPSTRHCPLKAVVEGPYGVTHPYWSYESVLLIAGGVGITYVIPYITELMHRRTHGETLLTRQIHLIWAIRSESQLTWIEPYLHKWRGPLSEGSMRIDIYITSENHPGATWEKGAMVRWGRPVMRDVVEGAVRERVGGLVVGVCGSAGMSDDTRKAVAEVGNGEVEYVEAAFTW</sequence>
<gene>
    <name evidence="16" type="ORF">G7K_5039-t1</name>
</gene>
<dbReference type="PROSITE" id="PS51384">
    <property type="entry name" value="FAD_FR"/>
    <property type="match status" value="1"/>
</dbReference>
<dbReference type="PANTHER" id="PTHR32361:SF9">
    <property type="entry name" value="FERRIC REDUCTASE TRANSMEMBRANE COMPONENT 3-RELATED"/>
    <property type="match status" value="1"/>
</dbReference>
<dbReference type="SFLD" id="SFLDS00052">
    <property type="entry name" value="Ferric_Reductase_Domain"/>
    <property type="match status" value="1"/>
</dbReference>
<dbReference type="InterPro" id="IPR017938">
    <property type="entry name" value="Riboflavin_synthase-like_b-brl"/>
</dbReference>
<comment type="catalytic activity">
    <reaction evidence="13">
        <text>2 a Fe(II)-siderophore + NADP(+) + H(+) = 2 a Fe(III)-siderophore + NADPH</text>
        <dbReference type="Rhea" id="RHEA:28795"/>
        <dbReference type="Rhea" id="RHEA-COMP:11342"/>
        <dbReference type="Rhea" id="RHEA-COMP:11344"/>
        <dbReference type="ChEBI" id="CHEBI:15378"/>
        <dbReference type="ChEBI" id="CHEBI:29033"/>
        <dbReference type="ChEBI" id="CHEBI:29034"/>
        <dbReference type="ChEBI" id="CHEBI:57783"/>
        <dbReference type="ChEBI" id="CHEBI:58349"/>
        <dbReference type="EC" id="1.16.1.9"/>
    </reaction>
</comment>
<dbReference type="Gene3D" id="3.40.50.80">
    <property type="entry name" value="Nucleotide-binding domain of ferredoxin-NADP reductase (FNR) module"/>
    <property type="match status" value="1"/>
</dbReference>
<reference evidence="16 17" key="2">
    <citation type="journal article" date="2014" name="J. Gen. Appl. Microbiol.">
        <title>The early diverging ascomycetous budding yeast Saitoella complicata has three histone deacetylases belonging to the Clr6, Hos2, and Rpd3 lineages.</title>
        <authorList>
            <person name="Nishida H."/>
            <person name="Matsumoto T."/>
            <person name="Kondo S."/>
            <person name="Hamamoto M."/>
            <person name="Yoshikawa H."/>
        </authorList>
    </citation>
    <scope>NUCLEOTIDE SEQUENCE [LARGE SCALE GENOMIC DNA]</scope>
    <source>
        <strain evidence="16 17">NRRL Y-17804</strain>
    </source>
</reference>
<comment type="subcellular location">
    <subcellularLocation>
        <location evidence="1">Cell membrane</location>
        <topology evidence="1">Multi-pass membrane protein</topology>
    </subcellularLocation>
</comment>
<feature type="transmembrane region" description="Helical" evidence="14">
    <location>
        <begin position="256"/>
        <end position="276"/>
    </location>
</feature>
<evidence type="ECO:0000256" key="7">
    <source>
        <dbReference type="ARBA" id="ARBA00022982"/>
    </source>
</evidence>
<evidence type="ECO:0000256" key="3">
    <source>
        <dbReference type="ARBA" id="ARBA00012668"/>
    </source>
</evidence>
<dbReference type="Pfam" id="PF08022">
    <property type="entry name" value="FAD_binding_8"/>
    <property type="match status" value="1"/>
</dbReference>
<dbReference type="SUPFAM" id="SSF52343">
    <property type="entry name" value="Ferredoxin reductase-like, C-terminal NADP-linked domain"/>
    <property type="match status" value="1"/>
</dbReference>
<evidence type="ECO:0000256" key="11">
    <source>
        <dbReference type="ARBA" id="ARBA00023136"/>
    </source>
</evidence>
<protein>
    <recommendedName>
        <fullName evidence="3">ferric-chelate reductase (NADPH)</fullName>
        <ecNumber evidence="3">1.16.1.9</ecNumber>
    </recommendedName>
</protein>
<evidence type="ECO:0000256" key="13">
    <source>
        <dbReference type="ARBA" id="ARBA00048483"/>
    </source>
</evidence>
<dbReference type="SUPFAM" id="SSF63380">
    <property type="entry name" value="Riboflavin synthase domain-like"/>
    <property type="match status" value="1"/>
</dbReference>
<proteinExistence type="inferred from homology"/>
<dbReference type="InterPro" id="IPR051410">
    <property type="entry name" value="Ferric/Cupric_Reductase"/>
</dbReference>
<evidence type="ECO:0000256" key="1">
    <source>
        <dbReference type="ARBA" id="ARBA00004651"/>
    </source>
</evidence>
<dbReference type="STRING" id="698492.A0A0E9NND8"/>
<dbReference type="GO" id="GO:0006826">
    <property type="term" value="P:iron ion transport"/>
    <property type="evidence" value="ECO:0007669"/>
    <property type="project" value="TreeGrafter"/>
</dbReference>
<keyword evidence="5" id="KW-1003">Cell membrane</keyword>
<dbReference type="GO" id="GO:0006879">
    <property type="term" value="P:intracellular iron ion homeostasis"/>
    <property type="evidence" value="ECO:0007669"/>
    <property type="project" value="TreeGrafter"/>
</dbReference>
<keyword evidence="9" id="KW-0560">Oxidoreductase</keyword>
<dbReference type="Pfam" id="PF08030">
    <property type="entry name" value="NAD_binding_6"/>
    <property type="match status" value="1"/>
</dbReference>
<keyword evidence="12" id="KW-0325">Glycoprotein</keyword>
<dbReference type="InterPro" id="IPR039261">
    <property type="entry name" value="FNR_nucleotide-bd"/>
</dbReference>
<organism evidence="16 17">
    <name type="scientific">Saitoella complicata (strain BCRC 22490 / CBS 7301 / JCM 7358 / NBRC 10748 / NRRL Y-17804)</name>
    <dbReference type="NCBI Taxonomy" id="698492"/>
    <lineage>
        <taxon>Eukaryota</taxon>
        <taxon>Fungi</taxon>
        <taxon>Dikarya</taxon>
        <taxon>Ascomycota</taxon>
        <taxon>Taphrinomycotina</taxon>
        <taxon>Taphrinomycotina incertae sedis</taxon>
        <taxon>Saitoella</taxon>
    </lineage>
</organism>
<dbReference type="Pfam" id="PF01794">
    <property type="entry name" value="Ferric_reduct"/>
    <property type="match status" value="1"/>
</dbReference>
<keyword evidence="7" id="KW-0249">Electron transport</keyword>
<evidence type="ECO:0000256" key="12">
    <source>
        <dbReference type="ARBA" id="ARBA00023180"/>
    </source>
</evidence>
<dbReference type="GO" id="GO:0052851">
    <property type="term" value="F:ferric-chelate reductase (NADPH) activity"/>
    <property type="evidence" value="ECO:0007669"/>
    <property type="project" value="UniProtKB-EC"/>
</dbReference>
<evidence type="ECO:0000259" key="15">
    <source>
        <dbReference type="PROSITE" id="PS51384"/>
    </source>
</evidence>
<reference evidence="16 17" key="3">
    <citation type="journal article" date="2015" name="Genome Announc.">
        <title>Draft Genome Sequence of the Archiascomycetous Yeast Saitoella complicata.</title>
        <authorList>
            <person name="Yamauchi K."/>
            <person name="Kondo S."/>
            <person name="Hamamoto M."/>
            <person name="Takahashi Y."/>
            <person name="Ogura Y."/>
            <person name="Hayashi T."/>
            <person name="Nishida H."/>
        </authorList>
    </citation>
    <scope>NUCLEOTIDE SEQUENCE [LARGE SCALE GENOMIC DNA]</scope>
    <source>
        <strain evidence="16 17">NRRL Y-17804</strain>
    </source>
</reference>
<dbReference type="InterPro" id="IPR017927">
    <property type="entry name" value="FAD-bd_FR_type"/>
</dbReference>
<evidence type="ECO:0000256" key="8">
    <source>
        <dbReference type="ARBA" id="ARBA00022989"/>
    </source>
</evidence>
<evidence type="ECO:0000313" key="16">
    <source>
        <dbReference type="EMBL" id="GAO50920.1"/>
    </source>
</evidence>
<accession>A0A0E9NND8</accession>
<feature type="domain" description="FAD-binding FR-type" evidence="15">
    <location>
        <begin position="323"/>
        <end position="488"/>
    </location>
</feature>
<reference evidence="16 17" key="1">
    <citation type="journal article" date="2011" name="J. Gen. Appl. Microbiol.">
        <title>Draft genome sequencing of the enigmatic yeast Saitoella complicata.</title>
        <authorList>
            <person name="Nishida H."/>
            <person name="Hamamoto M."/>
            <person name="Sugiyama J."/>
        </authorList>
    </citation>
    <scope>NUCLEOTIDE SEQUENCE [LARGE SCALE GENOMIC DNA]</scope>
    <source>
        <strain evidence="16 17">NRRL Y-17804</strain>
    </source>
</reference>
<comment type="similarity">
    <text evidence="2">Belongs to the ferric reductase (FRE) family.</text>
</comment>
<feature type="transmembrane region" description="Helical" evidence="14">
    <location>
        <begin position="156"/>
        <end position="182"/>
    </location>
</feature>
<dbReference type="CDD" id="cd06186">
    <property type="entry name" value="NOX_Duox_like_FAD_NADP"/>
    <property type="match status" value="1"/>
</dbReference>
<evidence type="ECO:0000256" key="6">
    <source>
        <dbReference type="ARBA" id="ARBA00022692"/>
    </source>
</evidence>
<feature type="transmembrane region" description="Helical" evidence="14">
    <location>
        <begin position="115"/>
        <end position="136"/>
    </location>
</feature>
<dbReference type="OMA" id="MRINAHI"/>
<keyword evidence="11 14" id="KW-0472">Membrane</keyword>
<comment type="caution">
    <text evidence="16">The sequence shown here is derived from an EMBL/GenBank/DDBJ whole genome shotgun (WGS) entry which is preliminary data.</text>
</comment>
<keyword evidence="6 14" id="KW-0812">Transmembrane</keyword>
<dbReference type="Proteomes" id="UP000033140">
    <property type="component" value="Unassembled WGS sequence"/>
</dbReference>
<dbReference type="GO" id="GO:0015677">
    <property type="term" value="P:copper ion import"/>
    <property type="evidence" value="ECO:0007669"/>
    <property type="project" value="TreeGrafter"/>
</dbReference>
<evidence type="ECO:0000256" key="4">
    <source>
        <dbReference type="ARBA" id="ARBA00022448"/>
    </source>
</evidence>
<keyword evidence="10" id="KW-0406">Ion transport</keyword>
<feature type="transmembrane region" description="Helical" evidence="14">
    <location>
        <begin position="194"/>
        <end position="213"/>
    </location>
</feature>
<evidence type="ECO:0000256" key="2">
    <source>
        <dbReference type="ARBA" id="ARBA00006278"/>
    </source>
</evidence>
<feature type="transmembrane region" description="Helical" evidence="14">
    <location>
        <begin position="31"/>
        <end position="56"/>
    </location>
</feature>
<evidence type="ECO:0000256" key="14">
    <source>
        <dbReference type="SAM" id="Phobius"/>
    </source>
</evidence>
<dbReference type="AlphaFoldDB" id="A0A0E9NND8"/>
<dbReference type="EMBL" id="BACD03000038">
    <property type="protein sequence ID" value="GAO50920.1"/>
    <property type="molecule type" value="Genomic_DNA"/>
</dbReference>
<dbReference type="GO" id="GO:0005886">
    <property type="term" value="C:plasma membrane"/>
    <property type="evidence" value="ECO:0007669"/>
    <property type="project" value="UniProtKB-SubCell"/>
</dbReference>
<keyword evidence="8 14" id="KW-1133">Transmembrane helix</keyword>
<evidence type="ECO:0000313" key="17">
    <source>
        <dbReference type="Proteomes" id="UP000033140"/>
    </source>
</evidence>
<dbReference type="InterPro" id="IPR013130">
    <property type="entry name" value="Fe3_Rdtase_TM_dom"/>
</dbReference>